<evidence type="ECO:0000256" key="4">
    <source>
        <dbReference type="PROSITE-ProRule" id="PRU00175"/>
    </source>
</evidence>
<proteinExistence type="predicted"/>
<dbReference type="Gene3D" id="3.30.40.10">
    <property type="entry name" value="Zinc/RING finger domain, C3HC4 (zinc finger)"/>
    <property type="match status" value="1"/>
</dbReference>
<evidence type="ECO:0000313" key="8">
    <source>
        <dbReference type="Proteomes" id="UP001497497"/>
    </source>
</evidence>
<evidence type="ECO:0000256" key="3">
    <source>
        <dbReference type="ARBA" id="ARBA00022833"/>
    </source>
</evidence>
<feature type="domain" description="RING-type" evidence="6">
    <location>
        <begin position="25"/>
        <end position="65"/>
    </location>
</feature>
<organism evidence="7 8">
    <name type="scientific">Lymnaea stagnalis</name>
    <name type="common">Great pond snail</name>
    <name type="synonym">Helix stagnalis</name>
    <dbReference type="NCBI Taxonomy" id="6523"/>
    <lineage>
        <taxon>Eukaryota</taxon>
        <taxon>Metazoa</taxon>
        <taxon>Spiralia</taxon>
        <taxon>Lophotrochozoa</taxon>
        <taxon>Mollusca</taxon>
        <taxon>Gastropoda</taxon>
        <taxon>Heterobranchia</taxon>
        <taxon>Euthyneura</taxon>
        <taxon>Panpulmonata</taxon>
        <taxon>Hygrophila</taxon>
        <taxon>Lymnaeoidea</taxon>
        <taxon>Lymnaeidae</taxon>
        <taxon>Lymnaea</taxon>
    </lineage>
</organism>
<evidence type="ECO:0000256" key="1">
    <source>
        <dbReference type="ARBA" id="ARBA00022723"/>
    </source>
</evidence>
<dbReference type="SUPFAM" id="SSF57850">
    <property type="entry name" value="RING/U-box"/>
    <property type="match status" value="1"/>
</dbReference>
<dbReference type="InterPro" id="IPR017907">
    <property type="entry name" value="Znf_RING_CS"/>
</dbReference>
<dbReference type="AlphaFoldDB" id="A0AAV2HY50"/>
<dbReference type="InterPro" id="IPR001841">
    <property type="entry name" value="Znf_RING"/>
</dbReference>
<gene>
    <name evidence="7" type="ORF">GSLYS_00012899001</name>
</gene>
<dbReference type="SMART" id="SM00184">
    <property type="entry name" value="RING"/>
    <property type="match status" value="1"/>
</dbReference>
<dbReference type="Pfam" id="PF13920">
    <property type="entry name" value="zf-C3HC4_3"/>
    <property type="match status" value="1"/>
</dbReference>
<dbReference type="SUPFAM" id="SSF49599">
    <property type="entry name" value="TRAF domain-like"/>
    <property type="match status" value="1"/>
</dbReference>
<dbReference type="GO" id="GO:0008270">
    <property type="term" value="F:zinc ion binding"/>
    <property type="evidence" value="ECO:0007669"/>
    <property type="project" value="UniProtKB-KW"/>
</dbReference>
<feature type="region of interest" description="Disordered" evidence="5">
    <location>
        <begin position="144"/>
        <end position="181"/>
    </location>
</feature>
<accession>A0AAV2HY50</accession>
<evidence type="ECO:0000256" key="5">
    <source>
        <dbReference type="SAM" id="MobiDB-lite"/>
    </source>
</evidence>
<feature type="compositionally biased region" description="Basic residues" evidence="5">
    <location>
        <begin position="166"/>
        <end position="175"/>
    </location>
</feature>
<dbReference type="Proteomes" id="UP001497497">
    <property type="component" value="Unassembled WGS sequence"/>
</dbReference>
<keyword evidence="1" id="KW-0479">Metal-binding</keyword>
<keyword evidence="2 4" id="KW-0863">Zinc-finger</keyword>
<dbReference type="PROSITE" id="PS50089">
    <property type="entry name" value="ZF_RING_2"/>
    <property type="match status" value="1"/>
</dbReference>
<sequence length="181" mass="21249">MNKLNIDNIKIMSDSQVNYEMRFNCVICMEPKLEMVYGHCQHRFCADCLYINSVLRESMNKCPMCARPNSFPLVRPKVSDDSIQMQKIIGIAECPNKVLGCKHTMWEWEVEDHLRACDYKKRCSGIMVCSYNQLYTPRHRIVLKSKSSESKDRKKKKEVVGQQPRRSVRLMRRAAQRSQQP</sequence>
<dbReference type="CDD" id="cd16449">
    <property type="entry name" value="RING-HC"/>
    <property type="match status" value="1"/>
</dbReference>
<evidence type="ECO:0000313" key="7">
    <source>
        <dbReference type="EMBL" id="CAL1539078.1"/>
    </source>
</evidence>
<comment type="caution">
    <text evidence="7">The sequence shown here is derived from an EMBL/GenBank/DDBJ whole genome shotgun (WGS) entry which is preliminary data.</text>
</comment>
<protein>
    <recommendedName>
        <fullName evidence="6">RING-type domain-containing protein</fullName>
    </recommendedName>
</protein>
<evidence type="ECO:0000256" key="2">
    <source>
        <dbReference type="ARBA" id="ARBA00022771"/>
    </source>
</evidence>
<dbReference type="EMBL" id="CAXITT010000325">
    <property type="protein sequence ID" value="CAL1539078.1"/>
    <property type="molecule type" value="Genomic_DNA"/>
</dbReference>
<dbReference type="InterPro" id="IPR013083">
    <property type="entry name" value="Znf_RING/FYVE/PHD"/>
</dbReference>
<keyword evidence="3" id="KW-0862">Zinc</keyword>
<evidence type="ECO:0000259" key="6">
    <source>
        <dbReference type="PROSITE" id="PS50089"/>
    </source>
</evidence>
<dbReference type="PROSITE" id="PS00518">
    <property type="entry name" value="ZF_RING_1"/>
    <property type="match status" value="1"/>
</dbReference>
<reference evidence="7 8" key="1">
    <citation type="submission" date="2024-04" db="EMBL/GenBank/DDBJ databases">
        <authorList>
            <consortium name="Genoscope - CEA"/>
            <person name="William W."/>
        </authorList>
    </citation>
    <scope>NUCLEOTIDE SEQUENCE [LARGE SCALE GENOMIC DNA]</scope>
</reference>
<name>A0AAV2HY50_LYMST</name>
<keyword evidence="8" id="KW-1185">Reference proteome</keyword>